<dbReference type="OrthoDB" id="3248986at2759"/>
<keyword evidence="2" id="KW-1185">Reference proteome</keyword>
<dbReference type="EMBL" id="SFCI01001108">
    <property type="protein sequence ID" value="TFY76747.1"/>
    <property type="molecule type" value="Genomic_DNA"/>
</dbReference>
<dbReference type="AlphaFoldDB" id="A0A4Y9ZRR8"/>
<evidence type="ECO:0000313" key="1">
    <source>
        <dbReference type="EMBL" id="TFY76747.1"/>
    </source>
</evidence>
<reference evidence="1 2" key="1">
    <citation type="submission" date="2019-02" db="EMBL/GenBank/DDBJ databases">
        <title>Genome sequencing of the rare red list fungi Hericium alpestre (H. flagellum).</title>
        <authorList>
            <person name="Buettner E."/>
            <person name="Kellner H."/>
        </authorList>
    </citation>
    <scope>NUCLEOTIDE SEQUENCE [LARGE SCALE GENOMIC DNA]</scope>
    <source>
        <strain evidence="1 2">DSM 108284</strain>
    </source>
</reference>
<proteinExistence type="predicted"/>
<dbReference type="Proteomes" id="UP000298061">
    <property type="component" value="Unassembled WGS sequence"/>
</dbReference>
<name>A0A4Y9ZRR8_9AGAM</name>
<evidence type="ECO:0000313" key="2">
    <source>
        <dbReference type="Proteomes" id="UP000298061"/>
    </source>
</evidence>
<gene>
    <name evidence="1" type="ORF">EWM64_g7265</name>
</gene>
<comment type="caution">
    <text evidence="1">The sequence shown here is derived from an EMBL/GenBank/DDBJ whole genome shotgun (WGS) entry which is preliminary data.</text>
</comment>
<dbReference type="STRING" id="135208.A0A4Y9ZRR8"/>
<organism evidence="1 2">
    <name type="scientific">Hericium alpestre</name>
    <dbReference type="NCBI Taxonomy" id="135208"/>
    <lineage>
        <taxon>Eukaryota</taxon>
        <taxon>Fungi</taxon>
        <taxon>Dikarya</taxon>
        <taxon>Basidiomycota</taxon>
        <taxon>Agaricomycotina</taxon>
        <taxon>Agaricomycetes</taxon>
        <taxon>Russulales</taxon>
        <taxon>Hericiaceae</taxon>
        <taxon>Hericium</taxon>
    </lineage>
</organism>
<protein>
    <submittedName>
        <fullName evidence="1">Uncharacterized protein</fullName>
    </submittedName>
</protein>
<accession>A0A4Y9ZRR8</accession>
<sequence length="165" mass="18880">MHTEDSILRTGPTYTTWLYGPERNNGLLGRINNNGHSGGELEATMMRSWIKLTLIHELILQLESLPEQDYVDVASIERLKNYIKGDKKRRGTLLNLIACLNAQDGTEHVEFPKQFKRINLHKINMYHLVFDFVKESWPFLNIALASDTANVDPTSTTEVFVGHQI</sequence>